<feature type="region of interest" description="Disordered" evidence="1">
    <location>
        <begin position="193"/>
        <end position="220"/>
    </location>
</feature>
<name>A0A0E0QGE5_ORYRU</name>
<protein>
    <submittedName>
        <fullName evidence="2">Uncharacterized protein</fullName>
    </submittedName>
</protein>
<evidence type="ECO:0000256" key="1">
    <source>
        <dbReference type="SAM" id="MobiDB-lite"/>
    </source>
</evidence>
<feature type="region of interest" description="Disordered" evidence="1">
    <location>
        <begin position="93"/>
        <end position="152"/>
    </location>
</feature>
<keyword evidence="3" id="KW-1185">Reference proteome</keyword>
<feature type="compositionally biased region" description="Polar residues" evidence="1">
    <location>
        <begin position="29"/>
        <end position="39"/>
    </location>
</feature>
<dbReference type="Gramene" id="ORUFI08G09090.1">
    <property type="protein sequence ID" value="ORUFI08G09090.1"/>
    <property type="gene ID" value="ORUFI08G09090"/>
</dbReference>
<evidence type="ECO:0000313" key="3">
    <source>
        <dbReference type="Proteomes" id="UP000008022"/>
    </source>
</evidence>
<accession>A0A0E0QGE5</accession>
<reference evidence="3" key="1">
    <citation type="submission" date="2013-06" db="EMBL/GenBank/DDBJ databases">
        <authorList>
            <person name="Zhao Q."/>
        </authorList>
    </citation>
    <scope>NUCLEOTIDE SEQUENCE</scope>
    <source>
        <strain evidence="3">cv. W1943</strain>
    </source>
</reference>
<dbReference type="HOGENOM" id="CLU_974497_0_0_1"/>
<dbReference type="AlphaFoldDB" id="A0A0E0QGE5"/>
<proteinExistence type="predicted"/>
<dbReference type="Proteomes" id="UP000008022">
    <property type="component" value="Unassembled WGS sequence"/>
</dbReference>
<sequence length="286" mass="30467">MDPLSPALARPTWSSSSGKPPLQEDNCLERSSSQASTPPSWRYRRRRLDHVARVPAMGHLVASPSPPSSHHDSLAAAAHHPCRACTTAPSAPTFHGPCQSSTATSLHRRPPEPPGTPLITTVPAYYHHPLLPVGSSPSPPPSPLASHRRRRGCAPTVDVVVIAPFYLQTSPPPPPRCRVSLPPARGLAPRATLGEAALTPRTSAASTPPRPDTVVSRGSGRKAAGFGPSHHLHVHTATEAHVATSTQPRHRHHRIWTGGCRIWPAAPPRRRGVSRTVGVVGVNYAT</sequence>
<organism evidence="2 3">
    <name type="scientific">Oryza rufipogon</name>
    <name type="common">Brownbeard rice</name>
    <name type="synonym">Asian wild rice</name>
    <dbReference type="NCBI Taxonomy" id="4529"/>
    <lineage>
        <taxon>Eukaryota</taxon>
        <taxon>Viridiplantae</taxon>
        <taxon>Streptophyta</taxon>
        <taxon>Embryophyta</taxon>
        <taxon>Tracheophyta</taxon>
        <taxon>Spermatophyta</taxon>
        <taxon>Magnoliopsida</taxon>
        <taxon>Liliopsida</taxon>
        <taxon>Poales</taxon>
        <taxon>Poaceae</taxon>
        <taxon>BOP clade</taxon>
        <taxon>Oryzoideae</taxon>
        <taxon>Oryzeae</taxon>
        <taxon>Oryzinae</taxon>
        <taxon>Oryza</taxon>
    </lineage>
</organism>
<evidence type="ECO:0000313" key="2">
    <source>
        <dbReference type="EnsemblPlants" id="ORUFI08G09090.1"/>
    </source>
</evidence>
<reference evidence="2" key="2">
    <citation type="submission" date="2015-06" db="UniProtKB">
        <authorList>
            <consortium name="EnsemblPlants"/>
        </authorList>
    </citation>
    <scope>IDENTIFICATION</scope>
</reference>
<dbReference type="OMA" id="QEDNCLE"/>
<dbReference type="EnsemblPlants" id="ORUFI08G09090.1">
    <property type="protein sequence ID" value="ORUFI08G09090.1"/>
    <property type="gene ID" value="ORUFI08G09090"/>
</dbReference>
<feature type="region of interest" description="Disordered" evidence="1">
    <location>
        <begin position="1"/>
        <end position="46"/>
    </location>
</feature>